<dbReference type="Gene3D" id="3.40.50.1240">
    <property type="entry name" value="Phosphoglycerate mutase-like"/>
    <property type="match status" value="1"/>
</dbReference>
<dbReference type="OrthoDB" id="9783269at2"/>
<dbReference type="RefSeq" id="WP_136354248.1">
    <property type="nucleotide sequence ID" value="NZ_CP046266.1"/>
</dbReference>
<dbReference type="PANTHER" id="PTHR46517:SF1">
    <property type="entry name" value="FRUCTOSE-2,6-BISPHOSPHATASE TIGAR"/>
    <property type="match status" value="1"/>
</dbReference>
<keyword evidence="1" id="KW-0378">Hydrolase</keyword>
<protein>
    <submittedName>
        <fullName evidence="4">Histidine phosphatase family protein</fullName>
    </submittedName>
</protein>
<feature type="active site" description="Proton donor/acceptor" evidence="2">
    <location>
        <position position="85"/>
    </location>
</feature>
<evidence type="ECO:0000256" key="2">
    <source>
        <dbReference type="PIRSR" id="PIRSR613078-1"/>
    </source>
</evidence>
<dbReference type="GO" id="GO:0043456">
    <property type="term" value="P:regulation of pentose-phosphate shunt"/>
    <property type="evidence" value="ECO:0007669"/>
    <property type="project" value="TreeGrafter"/>
</dbReference>
<evidence type="ECO:0000256" key="3">
    <source>
        <dbReference type="PIRSR" id="PIRSR613078-2"/>
    </source>
</evidence>
<feature type="binding site" evidence="3">
    <location>
        <begin position="13"/>
        <end position="20"/>
    </location>
    <ligand>
        <name>substrate</name>
    </ligand>
</feature>
<reference evidence="4 5" key="1">
    <citation type="submission" date="2019-04" db="EMBL/GenBank/DDBJ databases">
        <title>Bacillus sediminilitoris sp. nov., isolated from a tidal flat sediment on the East China Sea.</title>
        <authorList>
            <person name="Wei Y."/>
            <person name="Mao H."/>
            <person name="Fang J."/>
        </authorList>
    </citation>
    <scope>NUCLEOTIDE SEQUENCE [LARGE SCALE GENOMIC DNA]</scope>
    <source>
        <strain evidence="4 5">DSL-17</strain>
    </source>
</reference>
<evidence type="ECO:0000256" key="1">
    <source>
        <dbReference type="ARBA" id="ARBA00022801"/>
    </source>
</evidence>
<dbReference type="Pfam" id="PF00300">
    <property type="entry name" value="His_Phos_1"/>
    <property type="match status" value="1"/>
</dbReference>
<dbReference type="GO" id="GO:0004331">
    <property type="term" value="F:fructose-2,6-bisphosphate 2-phosphatase activity"/>
    <property type="evidence" value="ECO:0007669"/>
    <property type="project" value="TreeGrafter"/>
</dbReference>
<dbReference type="InterPro" id="IPR029033">
    <property type="entry name" value="His_PPase_superfam"/>
</dbReference>
<dbReference type="CDD" id="cd07067">
    <property type="entry name" value="HP_PGM_like"/>
    <property type="match status" value="1"/>
</dbReference>
<comment type="caution">
    <text evidence="4">The sequence shown here is derived from an EMBL/GenBank/DDBJ whole genome shotgun (WGS) entry which is preliminary data.</text>
</comment>
<dbReference type="PANTHER" id="PTHR46517">
    <property type="entry name" value="FRUCTOSE-2,6-BISPHOSPHATASE TIGAR"/>
    <property type="match status" value="1"/>
</dbReference>
<sequence length="208" mass="24314">MGAFHTLDIYLVRHGLTKWNVDKRYLGHTDIPLLLVERNKLNPLREVLKNIMFDYCYSSDLKRCVETFHYIQPQKHVCVDARLRELNFGNWEGFTYETLKDDSSYQEWLSDSVKKAPPNGESLYQLIDRITDFLSDLQSIKFTSPNKKILIITHGGVIRSLFQMFGLAKSIWEVNVEHAKAYRLTLQEIRGEWVCSSLSVEPIQENEI</sequence>
<organism evidence="4 5">
    <name type="scientific">Metabacillus sediminilitoris</name>
    <dbReference type="NCBI Taxonomy" id="2567941"/>
    <lineage>
        <taxon>Bacteria</taxon>
        <taxon>Bacillati</taxon>
        <taxon>Bacillota</taxon>
        <taxon>Bacilli</taxon>
        <taxon>Bacillales</taxon>
        <taxon>Bacillaceae</taxon>
        <taxon>Metabacillus</taxon>
    </lineage>
</organism>
<gene>
    <name evidence="4" type="ORF">E6W99_12355</name>
</gene>
<keyword evidence="5" id="KW-1185">Reference proteome</keyword>
<feature type="binding site" evidence="3">
    <location>
        <position position="63"/>
    </location>
    <ligand>
        <name>substrate</name>
    </ligand>
</feature>
<dbReference type="Proteomes" id="UP000310334">
    <property type="component" value="Unassembled WGS sequence"/>
</dbReference>
<dbReference type="InterPro" id="IPR013078">
    <property type="entry name" value="His_Pase_superF_clade-1"/>
</dbReference>
<feature type="active site" description="Tele-phosphohistidine intermediate" evidence="2">
    <location>
        <position position="14"/>
    </location>
</feature>
<dbReference type="AlphaFoldDB" id="A0A4S4C2I3"/>
<dbReference type="EMBL" id="SSNT01000008">
    <property type="protein sequence ID" value="THF79782.1"/>
    <property type="molecule type" value="Genomic_DNA"/>
</dbReference>
<dbReference type="GO" id="GO:0045820">
    <property type="term" value="P:negative regulation of glycolytic process"/>
    <property type="evidence" value="ECO:0007669"/>
    <property type="project" value="TreeGrafter"/>
</dbReference>
<evidence type="ECO:0000313" key="5">
    <source>
        <dbReference type="Proteomes" id="UP000310334"/>
    </source>
</evidence>
<dbReference type="InterPro" id="IPR051695">
    <property type="entry name" value="Phosphoglycerate_Mutase"/>
</dbReference>
<evidence type="ECO:0000313" key="4">
    <source>
        <dbReference type="EMBL" id="THF79782.1"/>
    </source>
</evidence>
<name>A0A4S4C2I3_9BACI</name>
<dbReference type="SMART" id="SM00855">
    <property type="entry name" value="PGAM"/>
    <property type="match status" value="1"/>
</dbReference>
<proteinExistence type="predicted"/>
<dbReference type="GO" id="GO:0005829">
    <property type="term" value="C:cytosol"/>
    <property type="evidence" value="ECO:0007669"/>
    <property type="project" value="TreeGrafter"/>
</dbReference>
<accession>A0A4S4C2I3</accession>
<dbReference type="SUPFAM" id="SSF53254">
    <property type="entry name" value="Phosphoglycerate mutase-like"/>
    <property type="match status" value="1"/>
</dbReference>